<proteinExistence type="predicted"/>
<comment type="caution">
    <text evidence="1">The sequence shown here is derived from an EMBL/GenBank/DDBJ whole genome shotgun (WGS) entry which is preliminary data.</text>
</comment>
<protein>
    <recommendedName>
        <fullName evidence="3">Right handed beta helix domain-containing protein</fullName>
    </recommendedName>
</protein>
<organism evidence="1 2">
    <name type="scientific">Piromyces finnis</name>
    <dbReference type="NCBI Taxonomy" id="1754191"/>
    <lineage>
        <taxon>Eukaryota</taxon>
        <taxon>Fungi</taxon>
        <taxon>Fungi incertae sedis</taxon>
        <taxon>Chytridiomycota</taxon>
        <taxon>Chytridiomycota incertae sedis</taxon>
        <taxon>Neocallimastigomycetes</taxon>
        <taxon>Neocallimastigales</taxon>
        <taxon>Neocallimastigaceae</taxon>
        <taxon>Piromyces</taxon>
    </lineage>
</organism>
<evidence type="ECO:0000313" key="2">
    <source>
        <dbReference type="Proteomes" id="UP000193719"/>
    </source>
</evidence>
<accession>A0A1Y1UY89</accession>
<dbReference type="AlphaFoldDB" id="A0A1Y1UY89"/>
<dbReference type="OrthoDB" id="10414779at2759"/>
<feature type="non-terminal residue" evidence="1">
    <location>
        <position position="185"/>
    </location>
</feature>
<evidence type="ECO:0000313" key="1">
    <source>
        <dbReference type="EMBL" id="ORX42545.1"/>
    </source>
</evidence>
<sequence length="185" mass="21307">MKNFDLNTMFNYIEGSTINIDNFNIENGHFLNGAINYAEPHRLGSIDIRNSRFKNIKSENGPIIRIDEMADKYESTIKFDNVAIQETEAQDRGGVVFSTNKYTNQILSFNNCKFIDTKANSGSICYALDTKSEPYFSNKNEIFNYHTFSTNPIKLEFDTESEREFTILSGDTIHDNIKFILVDDY</sequence>
<reference evidence="1 2" key="2">
    <citation type="submission" date="2016-08" db="EMBL/GenBank/DDBJ databases">
        <title>Pervasive Adenine N6-methylation of Active Genes in Fungi.</title>
        <authorList>
            <consortium name="DOE Joint Genome Institute"/>
            <person name="Mondo S.J."/>
            <person name="Dannebaum R.O."/>
            <person name="Kuo R.C."/>
            <person name="Labutti K."/>
            <person name="Haridas S."/>
            <person name="Kuo A."/>
            <person name="Salamov A."/>
            <person name="Ahrendt S.R."/>
            <person name="Lipzen A."/>
            <person name="Sullivan W."/>
            <person name="Andreopoulos W.B."/>
            <person name="Clum A."/>
            <person name="Lindquist E."/>
            <person name="Daum C."/>
            <person name="Ramamoorthy G.K."/>
            <person name="Gryganskyi A."/>
            <person name="Culley D."/>
            <person name="Magnuson J.K."/>
            <person name="James T.Y."/>
            <person name="O'Malley M.A."/>
            <person name="Stajich J.E."/>
            <person name="Spatafora J.W."/>
            <person name="Visel A."/>
            <person name="Grigoriev I.V."/>
        </authorList>
    </citation>
    <scope>NUCLEOTIDE SEQUENCE [LARGE SCALE GENOMIC DNA]</scope>
    <source>
        <strain evidence="2">finn</strain>
    </source>
</reference>
<keyword evidence="2" id="KW-1185">Reference proteome</keyword>
<evidence type="ECO:0008006" key="3">
    <source>
        <dbReference type="Google" id="ProtNLM"/>
    </source>
</evidence>
<gene>
    <name evidence="1" type="ORF">BCR36DRAFT_362294</name>
</gene>
<reference evidence="1 2" key="1">
    <citation type="submission" date="2016-08" db="EMBL/GenBank/DDBJ databases">
        <title>Genomes of anaerobic fungi encode conserved fungal cellulosomes for biomass hydrolysis.</title>
        <authorList>
            <consortium name="DOE Joint Genome Institute"/>
            <person name="Haitjema C.H."/>
            <person name="Gilmore S.P."/>
            <person name="Henske J.K."/>
            <person name="Solomon K.V."/>
            <person name="De Groot R."/>
            <person name="Kuo A."/>
            <person name="Mondo S.J."/>
            <person name="Salamov A.A."/>
            <person name="Labutti K."/>
            <person name="Zhao Z."/>
            <person name="Chiniquy J."/>
            <person name="Barry K."/>
            <person name="Brewer H.M."/>
            <person name="Purvine S.O."/>
            <person name="Wright A.T."/>
            <person name="Boxma B."/>
            <person name="Van Alen T."/>
            <person name="Hackstein J.H."/>
            <person name="Baker S.E."/>
            <person name="Grigoriev I.V."/>
            <person name="O'Malley M.A."/>
        </authorList>
    </citation>
    <scope>NUCLEOTIDE SEQUENCE [LARGE SCALE GENOMIC DNA]</scope>
    <source>
        <strain evidence="2">finn</strain>
    </source>
</reference>
<name>A0A1Y1UY89_9FUNG</name>
<dbReference type="EMBL" id="MCFH01000063">
    <property type="protein sequence ID" value="ORX42545.1"/>
    <property type="molecule type" value="Genomic_DNA"/>
</dbReference>
<dbReference type="Proteomes" id="UP000193719">
    <property type="component" value="Unassembled WGS sequence"/>
</dbReference>